<evidence type="ECO:0000313" key="2">
    <source>
        <dbReference type="EMBL" id="KAK4226538.1"/>
    </source>
</evidence>
<feature type="transmembrane region" description="Helical" evidence="1">
    <location>
        <begin position="135"/>
        <end position="154"/>
    </location>
</feature>
<evidence type="ECO:0000313" key="3">
    <source>
        <dbReference type="Proteomes" id="UP001301958"/>
    </source>
</evidence>
<dbReference type="AlphaFoldDB" id="A0AAN7BP46"/>
<name>A0AAN7BP46_9PEZI</name>
<proteinExistence type="predicted"/>
<feature type="transmembrane region" description="Helical" evidence="1">
    <location>
        <begin position="65"/>
        <end position="84"/>
    </location>
</feature>
<feature type="transmembrane region" description="Helical" evidence="1">
    <location>
        <begin position="104"/>
        <end position="123"/>
    </location>
</feature>
<keyword evidence="1" id="KW-1133">Transmembrane helix</keyword>
<comment type="caution">
    <text evidence="2">The sequence shown here is derived from an EMBL/GenBank/DDBJ whole genome shotgun (WGS) entry which is preliminary data.</text>
</comment>
<keyword evidence="1" id="KW-0812">Transmembrane</keyword>
<reference evidence="2" key="2">
    <citation type="submission" date="2023-05" db="EMBL/GenBank/DDBJ databases">
        <authorList>
            <consortium name="Lawrence Berkeley National Laboratory"/>
            <person name="Steindorff A."/>
            <person name="Hensen N."/>
            <person name="Bonometti L."/>
            <person name="Westerberg I."/>
            <person name="Brannstrom I.O."/>
            <person name="Guillou S."/>
            <person name="Cros-Aarteil S."/>
            <person name="Calhoun S."/>
            <person name="Haridas S."/>
            <person name="Kuo A."/>
            <person name="Mondo S."/>
            <person name="Pangilinan J."/>
            <person name="Riley R."/>
            <person name="Labutti K."/>
            <person name="Andreopoulos B."/>
            <person name="Lipzen A."/>
            <person name="Chen C."/>
            <person name="Yanf M."/>
            <person name="Daum C."/>
            <person name="Ng V."/>
            <person name="Clum A."/>
            <person name="Ohm R."/>
            <person name="Martin F."/>
            <person name="Silar P."/>
            <person name="Natvig D."/>
            <person name="Lalanne C."/>
            <person name="Gautier V."/>
            <person name="Ament-Velasquez S.L."/>
            <person name="Kruys A."/>
            <person name="Hutchinson M.I."/>
            <person name="Powell A.J."/>
            <person name="Barry K."/>
            <person name="Miller A.N."/>
            <person name="Grigoriev I.V."/>
            <person name="Debuchy R."/>
            <person name="Gladieux P."/>
            <person name="Thoren M.H."/>
            <person name="Johannesson H."/>
        </authorList>
    </citation>
    <scope>NUCLEOTIDE SEQUENCE</scope>
    <source>
        <strain evidence="2">CBS 990.96</strain>
    </source>
</reference>
<evidence type="ECO:0000256" key="1">
    <source>
        <dbReference type="SAM" id="Phobius"/>
    </source>
</evidence>
<keyword evidence="1" id="KW-0472">Membrane</keyword>
<reference evidence="2" key="1">
    <citation type="journal article" date="2023" name="Mol. Phylogenet. Evol.">
        <title>Genome-scale phylogeny and comparative genomics of the fungal order Sordariales.</title>
        <authorList>
            <person name="Hensen N."/>
            <person name="Bonometti L."/>
            <person name="Westerberg I."/>
            <person name="Brannstrom I.O."/>
            <person name="Guillou S."/>
            <person name="Cros-Aarteil S."/>
            <person name="Calhoun S."/>
            <person name="Haridas S."/>
            <person name="Kuo A."/>
            <person name="Mondo S."/>
            <person name="Pangilinan J."/>
            <person name="Riley R."/>
            <person name="LaButti K."/>
            <person name="Andreopoulos B."/>
            <person name="Lipzen A."/>
            <person name="Chen C."/>
            <person name="Yan M."/>
            <person name="Daum C."/>
            <person name="Ng V."/>
            <person name="Clum A."/>
            <person name="Steindorff A."/>
            <person name="Ohm R.A."/>
            <person name="Martin F."/>
            <person name="Silar P."/>
            <person name="Natvig D.O."/>
            <person name="Lalanne C."/>
            <person name="Gautier V."/>
            <person name="Ament-Velasquez S.L."/>
            <person name="Kruys A."/>
            <person name="Hutchinson M.I."/>
            <person name="Powell A.J."/>
            <person name="Barry K."/>
            <person name="Miller A.N."/>
            <person name="Grigoriev I.V."/>
            <person name="Debuchy R."/>
            <person name="Gladieux P."/>
            <person name="Hiltunen Thoren M."/>
            <person name="Johannesson H."/>
        </authorList>
    </citation>
    <scope>NUCLEOTIDE SEQUENCE</scope>
    <source>
        <strain evidence="2">CBS 990.96</strain>
    </source>
</reference>
<organism evidence="2 3">
    <name type="scientific">Podospora fimiseda</name>
    <dbReference type="NCBI Taxonomy" id="252190"/>
    <lineage>
        <taxon>Eukaryota</taxon>
        <taxon>Fungi</taxon>
        <taxon>Dikarya</taxon>
        <taxon>Ascomycota</taxon>
        <taxon>Pezizomycotina</taxon>
        <taxon>Sordariomycetes</taxon>
        <taxon>Sordariomycetidae</taxon>
        <taxon>Sordariales</taxon>
        <taxon>Podosporaceae</taxon>
        <taxon>Podospora</taxon>
    </lineage>
</organism>
<sequence>MTTAIRNPGKTTLHNTRLDLTLLIISLSLCGTIISFNQTTFQAIDRSEKDLSLNYWHKVDGSTTIAVLQILQVVLGLTSSAALIESLGLLNWYLAARSSGINYVTFLALSPSTNIYAAFRILCHHGVAGSGRLLISLKIVLQVLAWLSGLLLFLRTSEVTVNNTSVIYDATAGVSSFESLYVTNYFEQLHYSFNLVINPLHSTGASPINCHDEISCNSYILTGGITLSTPWVLALASSKDLIKLRNVPSVHLEFNSRQTDYEFSESDCFIYGSDNILIGLMFCVRHNNYENPSSLIAALFICPDGTSSPTCTLDSSHSLPSITPTLTLHSLTSTLLASPKNYTITSLTATNPPQHLSPPSLPSYISSLSWLLNYTSTGTPPPSSPAELFWSSIFQIQSTDSTPSIVLYQTFHSILAFPLWYFQPNNYGNTEINGDEIPLNLPEEFYTTAAVITPYQNKIRIDKGMFGVYWFGSC</sequence>
<feature type="transmembrane region" description="Helical" evidence="1">
    <location>
        <begin position="20"/>
        <end position="44"/>
    </location>
</feature>
<gene>
    <name evidence="2" type="ORF">QBC38DRAFT_528866</name>
</gene>
<protein>
    <submittedName>
        <fullName evidence="2">Uncharacterized protein</fullName>
    </submittedName>
</protein>
<accession>A0AAN7BP46</accession>
<dbReference type="EMBL" id="MU865346">
    <property type="protein sequence ID" value="KAK4226538.1"/>
    <property type="molecule type" value="Genomic_DNA"/>
</dbReference>
<keyword evidence="3" id="KW-1185">Reference proteome</keyword>
<dbReference type="Proteomes" id="UP001301958">
    <property type="component" value="Unassembled WGS sequence"/>
</dbReference>